<dbReference type="eggNOG" id="KOG1414">
    <property type="taxonomic scope" value="Eukaryota"/>
</dbReference>
<feature type="domain" description="BZIP" evidence="7">
    <location>
        <begin position="240"/>
        <end position="303"/>
    </location>
</feature>
<dbReference type="OrthoDB" id="295274at2759"/>
<dbReference type="GeneID" id="19265448"/>
<evidence type="ECO:0000256" key="6">
    <source>
        <dbReference type="SAM" id="MobiDB-lite"/>
    </source>
</evidence>
<evidence type="ECO:0000259" key="7">
    <source>
        <dbReference type="PROSITE" id="PS50217"/>
    </source>
</evidence>
<dbReference type="KEGG" id="pfy:PFICI_00435"/>
<dbReference type="STRING" id="1229662.W3XM93"/>
<reference evidence="9" key="1">
    <citation type="journal article" date="2015" name="BMC Genomics">
        <title>Genomic and transcriptomic analysis of the endophytic fungus Pestalotiopsis fici reveals its lifestyle and high potential for synthesis of natural products.</title>
        <authorList>
            <person name="Wang X."/>
            <person name="Zhang X."/>
            <person name="Liu L."/>
            <person name="Xiang M."/>
            <person name="Wang W."/>
            <person name="Sun X."/>
            <person name="Che Y."/>
            <person name="Guo L."/>
            <person name="Liu G."/>
            <person name="Guo L."/>
            <person name="Wang C."/>
            <person name="Yin W.B."/>
            <person name="Stadler M."/>
            <person name="Zhang X."/>
            <person name="Liu X."/>
        </authorList>
    </citation>
    <scope>NUCLEOTIDE SEQUENCE [LARGE SCALE GENOMIC DNA]</scope>
    <source>
        <strain evidence="9">W106-1 / CGMCC3.15140</strain>
    </source>
</reference>
<dbReference type="SMART" id="SM00338">
    <property type="entry name" value="BRLZ"/>
    <property type="match status" value="1"/>
</dbReference>
<keyword evidence="5" id="KW-0539">Nucleus</keyword>
<dbReference type="GO" id="GO:0001228">
    <property type="term" value="F:DNA-binding transcription activator activity, RNA polymerase II-specific"/>
    <property type="evidence" value="ECO:0007669"/>
    <property type="project" value="TreeGrafter"/>
</dbReference>
<organism evidence="8 9">
    <name type="scientific">Pestalotiopsis fici (strain W106-1 / CGMCC3.15140)</name>
    <dbReference type="NCBI Taxonomy" id="1229662"/>
    <lineage>
        <taxon>Eukaryota</taxon>
        <taxon>Fungi</taxon>
        <taxon>Dikarya</taxon>
        <taxon>Ascomycota</taxon>
        <taxon>Pezizomycotina</taxon>
        <taxon>Sordariomycetes</taxon>
        <taxon>Xylariomycetidae</taxon>
        <taxon>Amphisphaeriales</taxon>
        <taxon>Sporocadaceae</taxon>
        <taxon>Pestalotiopsis</taxon>
    </lineage>
</organism>
<dbReference type="InterPro" id="IPR046347">
    <property type="entry name" value="bZIP_sf"/>
</dbReference>
<dbReference type="HOGENOM" id="CLU_860811_0_0_1"/>
<evidence type="ECO:0000256" key="1">
    <source>
        <dbReference type="ARBA" id="ARBA00004123"/>
    </source>
</evidence>
<dbReference type="InParanoid" id="W3XM93"/>
<evidence type="ECO:0000256" key="3">
    <source>
        <dbReference type="ARBA" id="ARBA00023125"/>
    </source>
</evidence>
<dbReference type="Proteomes" id="UP000030651">
    <property type="component" value="Unassembled WGS sequence"/>
</dbReference>
<dbReference type="PROSITE" id="PS50217">
    <property type="entry name" value="BZIP"/>
    <property type="match status" value="1"/>
</dbReference>
<feature type="compositionally biased region" description="Polar residues" evidence="6">
    <location>
        <begin position="178"/>
        <end position="203"/>
    </location>
</feature>
<feature type="compositionally biased region" description="Low complexity" evidence="6">
    <location>
        <begin position="158"/>
        <end position="171"/>
    </location>
</feature>
<dbReference type="InterPro" id="IPR004827">
    <property type="entry name" value="bZIP"/>
</dbReference>
<keyword evidence="4" id="KW-0804">Transcription</keyword>
<dbReference type="SUPFAM" id="SSF57959">
    <property type="entry name" value="Leucine zipper domain"/>
    <property type="match status" value="1"/>
</dbReference>
<comment type="subcellular location">
    <subcellularLocation>
        <location evidence="1">Nucleus</location>
    </subcellularLocation>
</comment>
<dbReference type="GO" id="GO:0000977">
    <property type="term" value="F:RNA polymerase II transcription regulatory region sequence-specific DNA binding"/>
    <property type="evidence" value="ECO:0007669"/>
    <property type="project" value="TreeGrafter"/>
</dbReference>
<accession>W3XM93</accession>
<dbReference type="PROSITE" id="PS00036">
    <property type="entry name" value="BZIP_BASIC"/>
    <property type="match status" value="1"/>
</dbReference>
<evidence type="ECO:0000313" key="8">
    <source>
        <dbReference type="EMBL" id="ETS86607.1"/>
    </source>
</evidence>
<evidence type="ECO:0000256" key="4">
    <source>
        <dbReference type="ARBA" id="ARBA00023163"/>
    </source>
</evidence>
<dbReference type="GO" id="GO:0005634">
    <property type="term" value="C:nucleus"/>
    <property type="evidence" value="ECO:0007669"/>
    <property type="project" value="UniProtKB-SubCell"/>
</dbReference>
<protein>
    <recommendedName>
        <fullName evidence="7">BZIP domain-containing protein</fullName>
    </recommendedName>
</protein>
<dbReference type="EMBL" id="KI912109">
    <property type="protein sequence ID" value="ETS86607.1"/>
    <property type="molecule type" value="Genomic_DNA"/>
</dbReference>
<evidence type="ECO:0000313" key="9">
    <source>
        <dbReference type="Proteomes" id="UP000030651"/>
    </source>
</evidence>
<feature type="compositionally biased region" description="Pro residues" evidence="6">
    <location>
        <begin position="213"/>
        <end position="229"/>
    </location>
</feature>
<keyword evidence="3" id="KW-0238">DNA-binding</keyword>
<evidence type="ECO:0000256" key="5">
    <source>
        <dbReference type="ARBA" id="ARBA00023242"/>
    </source>
</evidence>
<dbReference type="Gene3D" id="1.20.5.170">
    <property type="match status" value="1"/>
</dbReference>
<name>W3XM93_PESFW</name>
<evidence type="ECO:0000256" key="2">
    <source>
        <dbReference type="ARBA" id="ARBA00023015"/>
    </source>
</evidence>
<feature type="region of interest" description="Disordered" evidence="6">
    <location>
        <begin position="119"/>
        <end position="258"/>
    </location>
</feature>
<dbReference type="AlphaFoldDB" id="W3XM93"/>
<sequence>MASNNEIFSNHGGQEPYASPFTGFHDHVTIDFPTTPDAPAFSPVVYSHIAGYGVGHGAKESGADFCRPIYNAHYPDFWFQQNQFQTEPPLPQNFPYATFPQHKKAVHDQAAVDGYTTEPLPGHTSPADWSSPFCSSSPLTPGPEIMNGDISMNGGYIPSRRPSFARRPSVPGDFGGTASPNTMDSPYSNSSYSGTIRSSQSNVSSPTASSGPLPLPPPPPHPPPPPPSYPRGGGNSVVISSQHEQNKQKNRAAAARCREKTRHYADELRGRERDLSSKKEFLTACVADLRDEILALKNEILRHSDCNCDYIQKYLTAAANQVA</sequence>
<proteinExistence type="predicted"/>
<dbReference type="RefSeq" id="XP_007827207.1">
    <property type="nucleotide sequence ID" value="XM_007829016.1"/>
</dbReference>
<keyword evidence="9" id="KW-1185">Reference proteome</keyword>
<dbReference type="PANTHER" id="PTHR13044:SF14">
    <property type="entry name" value="CRYPTOCEPHAL, ISOFORM A"/>
    <property type="match status" value="1"/>
</dbReference>
<dbReference type="CDD" id="cd14687">
    <property type="entry name" value="bZIP_ATF2"/>
    <property type="match status" value="1"/>
</dbReference>
<dbReference type="Pfam" id="PF07716">
    <property type="entry name" value="bZIP_2"/>
    <property type="match status" value="1"/>
</dbReference>
<dbReference type="PANTHER" id="PTHR13044">
    <property type="entry name" value="ACTIVATING TRANSCRIPTION FACTOR ATF 4/5"/>
    <property type="match status" value="1"/>
</dbReference>
<gene>
    <name evidence="8" type="ORF">PFICI_00435</name>
</gene>
<keyword evidence="2" id="KW-0805">Transcription regulation</keyword>